<evidence type="ECO:0000313" key="4">
    <source>
        <dbReference type="Proteomes" id="UP000070598"/>
    </source>
</evidence>
<proteinExistence type="predicted"/>
<sequence>MMVVPFEPDGPARRGWRLDDDPAHSTADEATEDVSALGLPAEVVGLNEMDATLTIRTTGPDGTDEELVLSVLAAQRLINRCEDEITQRARLVNQLRAGLRALAGPAVPGLMPGFAWARPAGPPHRTAADGALPATPGQGDNTGPNHTLRRLRQQRNLSQAELAEEIRDTAQRMGLHLACDEKRIGRWERGEVRWPSPVYRRVLRAVFGVRDVAELGFRPPSGLTEQAAVPDG</sequence>
<feature type="compositionally biased region" description="Basic and acidic residues" evidence="1">
    <location>
        <begin position="10"/>
        <end position="27"/>
    </location>
</feature>
<dbReference type="Gene3D" id="1.10.260.40">
    <property type="entry name" value="lambda repressor-like DNA-binding domains"/>
    <property type="match status" value="1"/>
</dbReference>
<name>A0A132N7X8_9ACTN</name>
<accession>A0A132N7X8</accession>
<dbReference type="PATRIC" id="fig|1469144.9.peg.356"/>
<dbReference type="EMBL" id="JYIK01001114">
    <property type="protein sequence ID" value="KWX06077.1"/>
    <property type="molecule type" value="Genomic_DNA"/>
</dbReference>
<evidence type="ECO:0000259" key="2">
    <source>
        <dbReference type="PROSITE" id="PS50943"/>
    </source>
</evidence>
<protein>
    <recommendedName>
        <fullName evidence="2">HTH cro/C1-type domain-containing protein</fullName>
    </recommendedName>
</protein>
<dbReference type="InterPro" id="IPR001387">
    <property type="entry name" value="Cro/C1-type_HTH"/>
</dbReference>
<gene>
    <name evidence="3" type="ORF">TR74_23135</name>
</gene>
<evidence type="ECO:0000313" key="3">
    <source>
        <dbReference type="EMBL" id="KWX06077.1"/>
    </source>
</evidence>
<dbReference type="CDD" id="cd00093">
    <property type="entry name" value="HTH_XRE"/>
    <property type="match status" value="1"/>
</dbReference>
<dbReference type="InterPro" id="IPR010982">
    <property type="entry name" value="Lambda_DNA-bd_dom_sf"/>
</dbReference>
<reference evidence="4" key="1">
    <citation type="submission" date="2015-02" db="EMBL/GenBank/DDBJ databases">
        <title>Physiological reanalysis, assessment of diazotrophy, and genome sequences of multiple isolates of Streptomyces thermoautotrophicus.</title>
        <authorList>
            <person name="MacKellar D.C."/>
            <person name="Lieber L."/>
            <person name="Norman J."/>
            <person name="Bolger A."/>
            <person name="Tobin C."/>
            <person name="Murray J.W."/>
            <person name="Friesen M."/>
            <person name="Prell J."/>
        </authorList>
    </citation>
    <scope>NUCLEOTIDE SEQUENCE [LARGE SCALE GENOMIC DNA]</scope>
    <source>
        <strain evidence="4">UBT1</strain>
    </source>
</reference>
<dbReference type="GO" id="GO:0003677">
    <property type="term" value="F:DNA binding"/>
    <property type="evidence" value="ECO:0007669"/>
    <property type="project" value="InterPro"/>
</dbReference>
<comment type="caution">
    <text evidence="3">The sequence shown here is derived from an EMBL/GenBank/DDBJ whole genome shotgun (WGS) entry which is preliminary data.</text>
</comment>
<dbReference type="Proteomes" id="UP000070598">
    <property type="component" value="Unassembled WGS sequence"/>
</dbReference>
<dbReference type="AlphaFoldDB" id="A0A132N7X8"/>
<dbReference type="PROSITE" id="PS50943">
    <property type="entry name" value="HTH_CROC1"/>
    <property type="match status" value="1"/>
</dbReference>
<evidence type="ECO:0000256" key="1">
    <source>
        <dbReference type="SAM" id="MobiDB-lite"/>
    </source>
</evidence>
<feature type="region of interest" description="Disordered" evidence="1">
    <location>
        <begin position="1"/>
        <end position="31"/>
    </location>
</feature>
<organism evidence="3 4">
    <name type="scientific">Carbonactinospora thermoautotrophica</name>
    <dbReference type="NCBI Taxonomy" id="1469144"/>
    <lineage>
        <taxon>Bacteria</taxon>
        <taxon>Bacillati</taxon>
        <taxon>Actinomycetota</taxon>
        <taxon>Actinomycetes</taxon>
        <taxon>Kitasatosporales</taxon>
        <taxon>Carbonactinosporaceae</taxon>
        <taxon>Carbonactinospora</taxon>
    </lineage>
</organism>
<feature type="domain" description="HTH cro/C1-type" evidence="2">
    <location>
        <begin position="148"/>
        <end position="166"/>
    </location>
</feature>
<dbReference type="SUPFAM" id="SSF47413">
    <property type="entry name" value="lambda repressor-like DNA-binding domains"/>
    <property type="match status" value="1"/>
</dbReference>